<dbReference type="InterPro" id="IPR016047">
    <property type="entry name" value="M23ase_b-sheet_dom"/>
</dbReference>
<dbReference type="Gene3D" id="2.70.70.10">
    <property type="entry name" value="Glucose Permease (Domain IIA)"/>
    <property type="match status" value="1"/>
</dbReference>
<proteinExistence type="predicted"/>
<dbReference type="Proteomes" id="UP000266691">
    <property type="component" value="Unassembled WGS sequence"/>
</dbReference>
<name>A0A3A1NGM6_9FLAO</name>
<evidence type="ECO:0000313" key="3">
    <source>
        <dbReference type="EMBL" id="TXJ91008.1"/>
    </source>
</evidence>
<gene>
    <name evidence="2" type="ORF">D2V05_18685</name>
    <name evidence="3" type="ORF">FQ017_18525</name>
</gene>
<dbReference type="PANTHER" id="PTHR21666">
    <property type="entry name" value="PEPTIDASE-RELATED"/>
    <property type="match status" value="1"/>
</dbReference>
<keyword evidence="5" id="KW-1185">Reference proteome</keyword>
<accession>A0A3A1NGM6</accession>
<evidence type="ECO:0000313" key="2">
    <source>
        <dbReference type="EMBL" id="RIV42121.1"/>
    </source>
</evidence>
<comment type="caution">
    <text evidence="2">The sequence shown here is derived from an EMBL/GenBank/DDBJ whole genome shotgun (WGS) entry which is preliminary data.</text>
</comment>
<evidence type="ECO:0000313" key="4">
    <source>
        <dbReference type="Proteomes" id="UP000266691"/>
    </source>
</evidence>
<sequence length="219" mass="25458">MYYPLNLNGVPIHPLFGDFLKGKPHIFDFSSNNPKVLEYNLFDFKEFNDMIFEELDASSHQWGIGKYMEERKTFLRNCTNIIEEKRYYHLGLDIVVPYNTPMFSPLDAEVYKTGKETTVGNYGGYIILKHDINDVVFYSFYGHLKTPHLFNLGDKIKAGQAFAHIGQESDSGGWFCHVHLQILTQEAIDTGYTDWGYISPELLPKVETYFPSPYFLFKY</sequence>
<reference evidence="3 5" key="2">
    <citation type="submission" date="2019-07" db="EMBL/GenBank/DDBJ databases">
        <title>Draft genome of two Muricauda strains isolated from deep sea.</title>
        <authorList>
            <person name="Sun C."/>
        </authorList>
    </citation>
    <scope>NUCLEOTIDE SEQUENCE [LARGE SCALE GENOMIC DNA]</scope>
    <source>
        <strain evidence="3 5">72</strain>
    </source>
</reference>
<dbReference type="EMBL" id="VNWK01000036">
    <property type="protein sequence ID" value="TXJ91008.1"/>
    <property type="molecule type" value="Genomic_DNA"/>
</dbReference>
<dbReference type="RefSeq" id="WP_119649091.1">
    <property type="nucleotide sequence ID" value="NZ_QXFI01000036.1"/>
</dbReference>
<dbReference type="GO" id="GO:0004222">
    <property type="term" value="F:metalloendopeptidase activity"/>
    <property type="evidence" value="ECO:0007669"/>
    <property type="project" value="TreeGrafter"/>
</dbReference>
<dbReference type="Pfam" id="PF01551">
    <property type="entry name" value="Peptidase_M23"/>
    <property type="match status" value="1"/>
</dbReference>
<protein>
    <submittedName>
        <fullName evidence="3">Peptidoglycan DD-metalloendopeptidase family protein</fullName>
    </submittedName>
</protein>
<dbReference type="InterPro" id="IPR050570">
    <property type="entry name" value="Cell_wall_metabolism_enzyme"/>
</dbReference>
<dbReference type="EMBL" id="QXFI01000036">
    <property type="protein sequence ID" value="RIV42121.1"/>
    <property type="molecule type" value="Genomic_DNA"/>
</dbReference>
<dbReference type="OrthoDB" id="9801052at2"/>
<organism evidence="2 4">
    <name type="scientific">Flagellimonas pelagia</name>
    <dbReference type="NCBI Taxonomy" id="2306998"/>
    <lineage>
        <taxon>Bacteria</taxon>
        <taxon>Pseudomonadati</taxon>
        <taxon>Bacteroidota</taxon>
        <taxon>Flavobacteriia</taxon>
        <taxon>Flavobacteriales</taxon>
        <taxon>Flavobacteriaceae</taxon>
        <taxon>Flagellimonas</taxon>
    </lineage>
</organism>
<evidence type="ECO:0000313" key="5">
    <source>
        <dbReference type="Proteomes" id="UP000321621"/>
    </source>
</evidence>
<reference evidence="2 4" key="1">
    <citation type="submission" date="2018-08" db="EMBL/GenBank/DDBJ databases">
        <title>Proposal of Muricauda 72 sp.nov. and Muricauda NH166 sp.nov., isolated from seawater.</title>
        <authorList>
            <person name="Cheng H."/>
            <person name="Wu Y.-H."/>
            <person name="Guo L.-L."/>
            <person name="Xu X.-W."/>
        </authorList>
    </citation>
    <scope>NUCLEOTIDE SEQUENCE [LARGE SCALE GENOMIC DNA]</scope>
    <source>
        <strain evidence="2 4">72</strain>
    </source>
</reference>
<dbReference type="AlphaFoldDB" id="A0A3A1NGM6"/>
<dbReference type="PANTHER" id="PTHR21666:SF270">
    <property type="entry name" value="MUREIN HYDROLASE ACTIVATOR ENVC"/>
    <property type="match status" value="1"/>
</dbReference>
<dbReference type="SUPFAM" id="SSF51261">
    <property type="entry name" value="Duplicated hybrid motif"/>
    <property type="match status" value="1"/>
</dbReference>
<dbReference type="CDD" id="cd12797">
    <property type="entry name" value="M23_peptidase"/>
    <property type="match status" value="1"/>
</dbReference>
<dbReference type="InterPro" id="IPR011055">
    <property type="entry name" value="Dup_hybrid_motif"/>
</dbReference>
<feature type="domain" description="M23ase beta-sheet core" evidence="1">
    <location>
        <begin position="88"/>
        <end position="185"/>
    </location>
</feature>
<evidence type="ECO:0000259" key="1">
    <source>
        <dbReference type="Pfam" id="PF01551"/>
    </source>
</evidence>
<dbReference type="Proteomes" id="UP000321621">
    <property type="component" value="Unassembled WGS sequence"/>
</dbReference>